<dbReference type="GO" id="GO:0060963">
    <property type="term" value="P:positive regulation of ribosomal protein gene transcription by RNA polymerase II"/>
    <property type="evidence" value="ECO:0007669"/>
    <property type="project" value="TreeGrafter"/>
</dbReference>
<comment type="caution">
    <text evidence="4">The sequence shown here is derived from an EMBL/GenBank/DDBJ whole genome shotgun (WGS) entry which is preliminary data.</text>
</comment>
<feature type="domain" description="Ndc10" evidence="3">
    <location>
        <begin position="117"/>
        <end position="504"/>
    </location>
</feature>
<evidence type="ECO:0000259" key="3">
    <source>
        <dbReference type="Pfam" id="PF16787"/>
    </source>
</evidence>
<organism evidence="4">
    <name type="scientific">Talaromyces marneffei PM1</name>
    <dbReference type="NCBI Taxonomy" id="1077442"/>
    <lineage>
        <taxon>Eukaryota</taxon>
        <taxon>Fungi</taxon>
        <taxon>Dikarya</taxon>
        <taxon>Ascomycota</taxon>
        <taxon>Pezizomycotina</taxon>
        <taxon>Eurotiomycetes</taxon>
        <taxon>Eurotiomycetidae</taxon>
        <taxon>Eurotiales</taxon>
        <taxon>Trichocomaceae</taxon>
        <taxon>Talaromyces</taxon>
        <taxon>Talaromyces sect. Talaromyces</taxon>
    </lineage>
</organism>
<protein>
    <recommendedName>
        <fullName evidence="5">High-osmolarity-induced transcription protein 1</fullName>
    </recommendedName>
</protein>
<dbReference type="SUPFAM" id="SSF56349">
    <property type="entry name" value="DNA breaking-rejoining enzymes"/>
    <property type="match status" value="1"/>
</dbReference>
<name>A0A093VNR2_TALMA</name>
<dbReference type="eggNOG" id="ENOG502SSBX">
    <property type="taxonomic scope" value="Eukaryota"/>
</dbReference>
<dbReference type="InterPro" id="IPR011010">
    <property type="entry name" value="DNA_brk_join_enz"/>
</dbReference>
<dbReference type="GO" id="GO:0000981">
    <property type="term" value="F:DNA-binding transcription factor activity, RNA polymerase II-specific"/>
    <property type="evidence" value="ECO:0007669"/>
    <property type="project" value="TreeGrafter"/>
</dbReference>
<proteinExistence type="predicted"/>
<dbReference type="Pfam" id="PF16787">
    <property type="entry name" value="NDC10_II"/>
    <property type="match status" value="1"/>
</dbReference>
<dbReference type="GO" id="GO:0000978">
    <property type="term" value="F:RNA polymerase II cis-regulatory region sequence-specific DNA binding"/>
    <property type="evidence" value="ECO:0007669"/>
    <property type="project" value="TreeGrafter"/>
</dbReference>
<dbReference type="InterPro" id="IPR031872">
    <property type="entry name" value="NDC10_II"/>
</dbReference>
<dbReference type="PANTHER" id="PTHR37784">
    <property type="entry name" value="PROTEIN MSN1"/>
    <property type="match status" value="1"/>
</dbReference>
<dbReference type="Gene3D" id="1.10.443.20">
    <property type="entry name" value="Centromere DNA-binding protein complex CBF3 subunit, domain 2"/>
    <property type="match status" value="1"/>
</dbReference>
<dbReference type="EMBL" id="JPOX01000012">
    <property type="protein sequence ID" value="KFX48291.1"/>
    <property type="molecule type" value="Genomic_DNA"/>
</dbReference>
<dbReference type="HOGENOM" id="CLU_009209_0_0_1"/>
<evidence type="ECO:0000256" key="1">
    <source>
        <dbReference type="SAM" id="MobiDB-lite"/>
    </source>
</evidence>
<dbReference type="InterPro" id="IPR038279">
    <property type="entry name" value="Ndc10_dom2_sf"/>
</dbReference>
<evidence type="ECO:0000313" key="4">
    <source>
        <dbReference type="EMBL" id="KFX48291.1"/>
    </source>
</evidence>
<dbReference type="Pfam" id="PF12550">
    <property type="entry name" value="GCR1_C"/>
    <property type="match status" value="1"/>
</dbReference>
<evidence type="ECO:0008006" key="5">
    <source>
        <dbReference type="Google" id="ProtNLM"/>
    </source>
</evidence>
<dbReference type="AlphaFoldDB" id="A0A093VNR2"/>
<reference evidence="4" key="2">
    <citation type="journal article" date="2014" name="PLoS Genet.">
        <title>Signature gene expression reveals novel clues to the molecular mechanisms of dimorphic transition in Penicillium marneffei.</title>
        <authorList>
            <person name="Yang E."/>
            <person name="Wang G."/>
            <person name="Cai J."/>
            <person name="Woo P.C."/>
            <person name="Lau S.K."/>
            <person name="Yuen K.-Y."/>
            <person name="Chow W.-N."/>
            <person name="Lin X."/>
        </authorList>
    </citation>
    <scope>NUCLEOTIDE SEQUENCE</scope>
    <source>
        <strain evidence="4">PM1</strain>
    </source>
</reference>
<evidence type="ECO:0000259" key="2">
    <source>
        <dbReference type="Pfam" id="PF12550"/>
    </source>
</evidence>
<feature type="domain" description="Transcription activator GCR1-like" evidence="2">
    <location>
        <begin position="628"/>
        <end position="704"/>
    </location>
</feature>
<dbReference type="InterPro" id="IPR052146">
    <property type="entry name" value="HOT1"/>
</dbReference>
<dbReference type="InterPro" id="IPR022210">
    <property type="entry name" value="TF_GCR1-like"/>
</dbReference>
<sequence>MDSEAQPASSDSIEQRQDRQLKIQAQLHIMAQRVALETRASRPKNTNKACHFPDGETVTEHKLLLFLEQEVLHRPIRLSRYTKARTDNQGKEVIQKIGHATLRSYVSSITDYWNWQRSLGTNSHPNPRGHLVSSLLKSHKSKEAERKKKSYEDRGLHALQDSYTQEDIRAFIRFGWIGWREQETKGRKPQAQESYLRTATEFLFCHAMLLRGEDVRGLQLADMFTIQMEEGPTPCWPLILMKSQGKTNQFGNIEYMGVMRHKEPLLCTISQAAFYLFYRWEFMNEPIPQFYQRQQWYDWHFFKGGDISRAISYGTQLEWIDKVFKATNLSSKKKTHSGRSGGARLAELQGVDESSIRRAGHWNQDSMSNCYLSGLPRPFLRTIAGFNPQDHGNYYIPRATISPPESLVRALWPWVDTWLAWFNLSNSSNLSYDKIDIGLALPPLPPLIQKGVEKADQDDLAAQGFLQLLVQLRTVILQDSVFLQIEIPGHEIWNHQLFQRPDYKQFAQQLLQSVRTSDTPYEVQLRQTLPILADRISSAENNLYQNISFNSYQLQHSLSQLHCKVDNLISGRISFTVRANSLESDTTVRANGLESDTALTPSLEIQAEDPLELFQPLDRALFTEMPSYQLSRTIQTVRELWTEWAIGLDGQPAVRIIEEQYGARWRADSKERVMFGRRKIIIDEIYARTRDGISLNKAIEAVELIQSKAHCTLSALSKLLKEKQPFSSSLMASQASAYAASLYIVTLAPPAPYFLGGRWTTLASYPTRRDTGYS</sequence>
<accession>A0A093VNR2</accession>
<dbReference type="PANTHER" id="PTHR37784:SF2">
    <property type="entry name" value="HIGH-OSMOLARITY-INDUCED TRANSCRIPTION PROTEIN 1"/>
    <property type="match status" value="1"/>
</dbReference>
<gene>
    <name evidence="4" type="ORF">GQ26_0120240</name>
</gene>
<feature type="compositionally biased region" description="Basic and acidic residues" evidence="1">
    <location>
        <begin position="141"/>
        <end position="151"/>
    </location>
</feature>
<feature type="region of interest" description="Disordered" evidence="1">
    <location>
        <begin position="123"/>
        <end position="151"/>
    </location>
</feature>
<reference key="1">
    <citation type="journal article" date="2014" name="PLoS Genet.">
        <title>Signature Gene Expression Reveals Novel Clues to the Molecular Mechanisms of Dimorphic Transition in Penicillium marneffei.</title>
        <authorList>
            <person name="Yang E."/>
            <person name="Wang G."/>
            <person name="Cai J."/>
            <person name="Woo P.C."/>
            <person name="Lau S.K."/>
            <person name="Yuen K.-Y."/>
            <person name="Chow W.-N."/>
            <person name="Lin X."/>
        </authorList>
    </citation>
    <scope>NUCLEOTIDE SEQUENCE [LARGE SCALE GENOMIC DNA]</scope>
    <source>
        <strain>PM1</strain>
    </source>
</reference>